<gene>
    <name evidence="1" type="ORF">QUC96_007155</name>
</gene>
<dbReference type="EMBL" id="CP171742">
    <property type="protein sequence ID" value="XKR68257.1"/>
    <property type="molecule type" value="Genomic_DNA"/>
</dbReference>
<keyword evidence="2" id="KW-1185">Reference proteome</keyword>
<dbReference type="Proteomes" id="UP001234913">
    <property type="component" value="Chromosome"/>
</dbReference>
<protein>
    <submittedName>
        <fullName evidence="1">Uncharacterized protein</fullName>
    </submittedName>
</protein>
<evidence type="ECO:0000313" key="1">
    <source>
        <dbReference type="EMBL" id="XKR68257.1"/>
    </source>
</evidence>
<accession>A0ACD5FJP3</accession>
<reference evidence="1" key="1">
    <citation type="submission" date="2024-09" db="EMBL/GenBank/DDBJ databases">
        <authorList>
            <person name="Gagne-Thivierge C."/>
        </authorList>
    </citation>
    <scope>NUCLEOTIDE SEQUENCE</scope>
    <source>
        <strain evidence="1">SC310</strain>
    </source>
</reference>
<name>A0ACD5FJP3_STAHY</name>
<evidence type="ECO:0000313" key="2">
    <source>
        <dbReference type="Proteomes" id="UP001234913"/>
    </source>
</evidence>
<proteinExistence type="predicted"/>
<sequence length="184" mass="21409">MMVGELFELLRFFKGIVLGEYSYTFLTMLIFLLLIIVICEVVYEAKQKNVSHYVLLILEKIFWNVLGFFFFIGMYRFIMRFVSNMSLNRTLHNETLLLGEMGMIAYISMVVITPLSIVLFNTNHRFIKMLLICIQLIVVPLIGKILSFILSIGMITDLIFWLVHISLCVFVSHAFIRYAKGLNT</sequence>
<organism evidence="1 2">
    <name type="scientific">Staphylococcus hyicus</name>
    <dbReference type="NCBI Taxonomy" id="1284"/>
    <lineage>
        <taxon>Bacteria</taxon>
        <taxon>Bacillati</taxon>
        <taxon>Bacillota</taxon>
        <taxon>Bacilli</taxon>
        <taxon>Bacillales</taxon>
        <taxon>Staphylococcaceae</taxon>
        <taxon>Staphylococcus</taxon>
    </lineage>
</organism>